<sequence length="223" mass="25633">MDSFAFRYIEKTIHQAMVQKLARVISGLHAARLLMEKGFVQEQAALQRMLDEFHEDITFLSYAVIFNNRIPLHQKYLDAFYEEEFDAPSAIESTQKRLMVKRTKIRAYIAQVSGPGLDPSTGVEAARTLSKTYSGYVHGASPQIMDMFGGNPPHFHVNGMRGTPLQEEHQHDLWNYFFRSIISFALVAKAFGDEELFRSLYDYHIEFDRQSGRNNTVQNADET</sequence>
<organism evidence="1 2">
    <name type="scientific">Candidatus Manganitrophus noduliformans</name>
    <dbReference type="NCBI Taxonomy" id="2606439"/>
    <lineage>
        <taxon>Bacteria</taxon>
        <taxon>Pseudomonadati</taxon>
        <taxon>Nitrospirota</taxon>
        <taxon>Nitrospiria</taxon>
        <taxon>Candidatus Troglogloeales</taxon>
        <taxon>Candidatus Manganitrophaceae</taxon>
        <taxon>Candidatus Manganitrophus</taxon>
    </lineage>
</organism>
<protein>
    <submittedName>
        <fullName evidence="1">Uncharacterized protein</fullName>
    </submittedName>
</protein>
<dbReference type="RefSeq" id="WP_168061781.1">
    <property type="nucleotide sequence ID" value="NZ_VTOW01000003.1"/>
</dbReference>
<keyword evidence="2" id="KW-1185">Reference proteome</keyword>
<reference evidence="1 2" key="1">
    <citation type="journal article" date="2020" name="Nature">
        <title>Bacterial chemolithoautotrophy via manganese oxidation.</title>
        <authorList>
            <person name="Yu H."/>
            <person name="Leadbetter J.R."/>
        </authorList>
    </citation>
    <scope>NUCLEOTIDE SEQUENCE [LARGE SCALE GENOMIC DNA]</scope>
    <source>
        <strain evidence="1 2">Mn-1</strain>
    </source>
</reference>
<evidence type="ECO:0000313" key="1">
    <source>
        <dbReference type="EMBL" id="NKE72275.1"/>
    </source>
</evidence>
<comment type="caution">
    <text evidence="1">The sequence shown here is derived from an EMBL/GenBank/DDBJ whole genome shotgun (WGS) entry which is preliminary data.</text>
</comment>
<dbReference type="AlphaFoldDB" id="A0A7X6DRZ3"/>
<gene>
    <name evidence="1" type="ORF">MNODULE_16110</name>
</gene>
<evidence type="ECO:0000313" key="2">
    <source>
        <dbReference type="Proteomes" id="UP000534783"/>
    </source>
</evidence>
<proteinExistence type="predicted"/>
<dbReference type="EMBL" id="VTOW01000003">
    <property type="protein sequence ID" value="NKE72275.1"/>
    <property type="molecule type" value="Genomic_DNA"/>
</dbReference>
<dbReference type="Proteomes" id="UP000534783">
    <property type="component" value="Unassembled WGS sequence"/>
</dbReference>
<accession>A0A7X6DRZ3</accession>
<name>A0A7X6DRZ3_9BACT</name>